<accession>A0A1B8QI12</accession>
<protein>
    <recommendedName>
        <fullName evidence="5">Glutaredoxin-like domain (DUF836)</fullName>
    </recommendedName>
</protein>
<comment type="caution">
    <text evidence="2">The sequence shown here is derived from an EMBL/GenBank/DDBJ whole genome shotgun (WGS) entry which is preliminary data.</text>
</comment>
<dbReference type="InterPro" id="IPR008554">
    <property type="entry name" value="Glutaredoxin-like"/>
</dbReference>
<proteinExistence type="predicted"/>
<dbReference type="Gene3D" id="3.40.30.10">
    <property type="entry name" value="Glutaredoxin"/>
    <property type="match status" value="1"/>
</dbReference>
<dbReference type="InterPro" id="IPR036249">
    <property type="entry name" value="Thioredoxin-like_sf"/>
</dbReference>
<dbReference type="EMBL" id="LZNA01000018">
    <property type="protein sequence ID" value="OBX83127.1"/>
    <property type="molecule type" value="Genomic_DNA"/>
</dbReference>
<reference evidence="1 3" key="2">
    <citation type="submission" date="2016-06" db="EMBL/GenBank/DDBJ databases">
        <title>Draft genome of Moraxella atlantae CCUG 66109.</title>
        <authorList>
            <person name="Salva-Serra F."/>
            <person name="Engstrom-Jakobsson H."/>
            <person name="Thorell K."/>
            <person name="Gonzales-Siles L."/>
            <person name="Karlsson R."/>
            <person name="Boulund F."/>
            <person name="Engstrand L."/>
            <person name="Kristiansson E."/>
            <person name="Moore E."/>
        </authorList>
    </citation>
    <scope>NUCLEOTIDE SEQUENCE [LARGE SCALE GENOMIC DNA]</scope>
    <source>
        <strain evidence="1 3">CCUG 66109</strain>
    </source>
</reference>
<name>A0A1B8QI12_9GAMM</name>
<reference evidence="2 4" key="1">
    <citation type="submission" date="2016-06" db="EMBL/GenBank/DDBJ databases">
        <title>Draft genome of Moraxella atlantae CCUG 59586.</title>
        <authorList>
            <person name="Salva-Serra F."/>
            <person name="Engstrom-Jakobsson H."/>
            <person name="Thorell K."/>
            <person name="Gonzales-Siles L."/>
            <person name="Karlsson R."/>
            <person name="Boulund F."/>
            <person name="Engstrand L."/>
            <person name="Kristiansson E."/>
            <person name="Moore E."/>
        </authorList>
    </citation>
    <scope>NUCLEOTIDE SEQUENCE [LARGE SCALE GENOMIC DNA]</scope>
    <source>
        <strain evidence="2 4">CCUG 59586</strain>
    </source>
</reference>
<gene>
    <name evidence="2" type="ORF">A9306_05630</name>
    <name evidence="1" type="ORF">A9308_02905</name>
</gene>
<evidence type="ECO:0000313" key="1">
    <source>
        <dbReference type="EMBL" id="OBX80761.1"/>
    </source>
</evidence>
<evidence type="ECO:0000313" key="3">
    <source>
        <dbReference type="Proteomes" id="UP000092508"/>
    </source>
</evidence>
<sequence length="83" mass="9151">MPQPTDGVWQLYGTLGCHLCDEAAQLLRYAQAVTRFDWRVLDIADLPDAQMLALADKIPVLATPRGILCYPFTLPEIVQHAGG</sequence>
<dbReference type="AlphaFoldDB" id="A0A1B8QI12"/>
<dbReference type="SUPFAM" id="SSF52833">
    <property type="entry name" value="Thioredoxin-like"/>
    <property type="match status" value="1"/>
</dbReference>
<evidence type="ECO:0008006" key="5">
    <source>
        <dbReference type="Google" id="ProtNLM"/>
    </source>
</evidence>
<dbReference type="Pfam" id="PF05768">
    <property type="entry name" value="Glrx-like"/>
    <property type="match status" value="1"/>
</dbReference>
<organism evidence="2 4">
    <name type="scientific">Faucicola atlantae</name>
    <dbReference type="NCBI Taxonomy" id="34059"/>
    <lineage>
        <taxon>Bacteria</taxon>
        <taxon>Pseudomonadati</taxon>
        <taxon>Pseudomonadota</taxon>
        <taxon>Gammaproteobacteria</taxon>
        <taxon>Moraxellales</taxon>
        <taxon>Moraxellaceae</taxon>
        <taxon>Faucicola</taxon>
    </lineage>
</organism>
<dbReference type="Proteomes" id="UP000092616">
    <property type="component" value="Unassembled WGS sequence"/>
</dbReference>
<evidence type="ECO:0000313" key="2">
    <source>
        <dbReference type="EMBL" id="OBX83127.1"/>
    </source>
</evidence>
<evidence type="ECO:0000313" key="4">
    <source>
        <dbReference type="Proteomes" id="UP000092616"/>
    </source>
</evidence>
<dbReference type="STRING" id="34059.A9308_02905"/>
<dbReference type="Proteomes" id="UP000092508">
    <property type="component" value="Unassembled WGS sequence"/>
</dbReference>
<keyword evidence="4" id="KW-1185">Reference proteome</keyword>
<dbReference type="EMBL" id="LZMZ01000004">
    <property type="protein sequence ID" value="OBX80761.1"/>
    <property type="molecule type" value="Genomic_DNA"/>
</dbReference>